<dbReference type="STRING" id="7918.ENSLOCP00000017485"/>
<reference evidence="2" key="3">
    <citation type="submission" date="2025-09" db="UniProtKB">
        <authorList>
            <consortium name="Ensembl"/>
        </authorList>
    </citation>
    <scope>IDENTIFICATION</scope>
</reference>
<dbReference type="AlphaFoldDB" id="W5NA26"/>
<evidence type="ECO:0000256" key="1">
    <source>
        <dbReference type="SAM" id="MobiDB-lite"/>
    </source>
</evidence>
<dbReference type="HOGENOM" id="CLU_356767_0_0_1"/>
<dbReference type="Ensembl" id="ENSLOCT00000017516.1">
    <property type="protein sequence ID" value="ENSLOCP00000017485.1"/>
    <property type="gene ID" value="ENSLOCG00000014195.1"/>
</dbReference>
<dbReference type="eggNOG" id="ENOG502ST22">
    <property type="taxonomic scope" value="Eukaryota"/>
</dbReference>
<sequence>MGNGQSELQQEQPPPAEGDRESERERGWAGERERGRERGRAAGGERETDEATGGETQPGEEPGWALRRPQRRLPGTRQLSPFPLSPNTPIKGTPKPSPGMGASLCPPQPPIYSRHSPQRQHKLPALFPTAPPPSGEGVNTRSHVPQIARGPPGSPKPQPSLLPLKFTLRQQKSRALPVPLLHPSPSKDVSLTPLTLGGDKSPQPKQEIKDRGVCPRGAWDIKAPQISTPPPSARSAPPAQQLEGATGSEPDAWVQCQHSQQGGMGAQPESNTCCSSMSSTSSSSSISSFSSWSISSGSGSSVSNNPKSTNDSSSTCSKSSIPILKVPPNFVMSEKTRAQLDARLRYLQQQQLVPPPPVSEVQAAVRRAMKAASYSEAVRAPAARTAHRAPGAMRKETFAPASTPEANPPTKPVTAPAQSVKITPVTKLTTNPRGNKAVKPPAQSSTSHLPCSVGTPAAGPRVPTSSTPISREEGGTPRQPRPPPQPCPTRIGAVRQVARGRKAHTTARISSGGGRAGTAQAKKQGSVSPAGGRKSQPGSSTSVTAQIPGPTAPGTPGAQDGASAVKLEGFSNEEEHEASSPPAATVQRCNFTPLPESGDLASQRQPQVRHLPPTPYPHRCPSWGPEKPQGPVRSSHSLHALEPWPTHPGPRSSRLPGPTPAQATAPPAQAELKLQPQAPCSCPRPTGEEEEEEEEREESERRSSPSAPDPPRRPQGRWPSFHADPSCSRQARCHHHANAPLPHNVAQWLAIQQNFLCEPAWVTTVTLAASLVARATLRSEGGDTGQ</sequence>
<feature type="compositionally biased region" description="Low complexity" evidence="1">
    <location>
        <begin position="660"/>
        <end position="670"/>
    </location>
</feature>
<reference evidence="2" key="2">
    <citation type="submission" date="2025-08" db="UniProtKB">
        <authorList>
            <consortium name="Ensembl"/>
        </authorList>
    </citation>
    <scope>IDENTIFICATION</scope>
</reference>
<keyword evidence="3" id="KW-1185">Reference proteome</keyword>
<accession>W5NA26</accession>
<dbReference type="Bgee" id="ENSLOCG00000014195">
    <property type="expression patterns" value="Expressed in muscle tissue and 13 other cell types or tissues"/>
</dbReference>
<name>W5NA26_LEPOC</name>
<dbReference type="EMBL" id="AHAT01029533">
    <property type="status" value="NOT_ANNOTATED_CDS"/>
    <property type="molecule type" value="Genomic_DNA"/>
</dbReference>
<dbReference type="Proteomes" id="UP000018468">
    <property type="component" value="Linkage group LG2"/>
</dbReference>
<dbReference type="InParanoid" id="W5NA26"/>
<protein>
    <submittedName>
        <fullName evidence="2">Gametogenetin-like</fullName>
    </submittedName>
</protein>
<reference evidence="3" key="1">
    <citation type="submission" date="2011-12" db="EMBL/GenBank/DDBJ databases">
        <title>The Draft Genome of Lepisosteus oculatus.</title>
        <authorList>
            <consortium name="The Broad Institute Genome Assembly &amp; Analysis Group"/>
            <consortium name="Computational R&amp;D Group"/>
            <consortium name="and Sequencing Platform"/>
            <person name="Di Palma F."/>
            <person name="Alfoldi J."/>
            <person name="Johnson J."/>
            <person name="Berlin A."/>
            <person name="Gnerre S."/>
            <person name="Jaffe D."/>
            <person name="MacCallum I."/>
            <person name="Young S."/>
            <person name="Walker B.J."/>
            <person name="Lander E.S."/>
            <person name="Lindblad-Toh K."/>
        </authorList>
    </citation>
    <scope>NUCLEOTIDE SEQUENCE [LARGE SCALE GENOMIC DNA]</scope>
</reference>
<dbReference type="EMBL" id="AHAT01029532">
    <property type="status" value="NOT_ANNOTATED_CDS"/>
    <property type="molecule type" value="Genomic_DNA"/>
</dbReference>
<feature type="region of interest" description="Disordered" evidence="1">
    <location>
        <begin position="1"/>
        <end position="322"/>
    </location>
</feature>
<feature type="compositionally biased region" description="Low complexity" evidence="1">
    <location>
        <begin position="53"/>
        <end position="63"/>
    </location>
</feature>
<organism evidence="2 3">
    <name type="scientific">Lepisosteus oculatus</name>
    <name type="common">Spotted gar</name>
    <dbReference type="NCBI Taxonomy" id="7918"/>
    <lineage>
        <taxon>Eukaryota</taxon>
        <taxon>Metazoa</taxon>
        <taxon>Chordata</taxon>
        <taxon>Craniata</taxon>
        <taxon>Vertebrata</taxon>
        <taxon>Euteleostomi</taxon>
        <taxon>Actinopterygii</taxon>
        <taxon>Neopterygii</taxon>
        <taxon>Holostei</taxon>
        <taxon>Semionotiformes</taxon>
        <taxon>Lepisosteidae</taxon>
        <taxon>Lepisosteus</taxon>
    </lineage>
</organism>
<dbReference type="KEGG" id="loc:107076598"/>
<feature type="compositionally biased region" description="Low complexity" evidence="1">
    <location>
        <begin position="544"/>
        <end position="562"/>
    </location>
</feature>
<feature type="compositionally biased region" description="Low complexity" evidence="1">
    <location>
        <begin position="275"/>
        <end position="320"/>
    </location>
</feature>
<feature type="compositionally biased region" description="Polar residues" evidence="1">
    <location>
        <begin position="1"/>
        <end position="11"/>
    </location>
</feature>
<feature type="region of interest" description="Disordered" evidence="1">
    <location>
        <begin position="399"/>
        <end position="727"/>
    </location>
</feature>
<dbReference type="GeneID" id="107076598"/>
<evidence type="ECO:0000313" key="2">
    <source>
        <dbReference type="Ensembl" id="ENSLOCP00000017485.1"/>
    </source>
</evidence>
<feature type="compositionally biased region" description="Acidic residues" evidence="1">
    <location>
        <begin position="688"/>
        <end position="697"/>
    </location>
</feature>
<feature type="compositionally biased region" description="Polar residues" evidence="1">
    <location>
        <begin position="416"/>
        <end position="433"/>
    </location>
</feature>
<dbReference type="OrthoDB" id="9424365at2759"/>
<evidence type="ECO:0000313" key="3">
    <source>
        <dbReference type="Proteomes" id="UP000018468"/>
    </source>
</evidence>
<proteinExistence type="predicted"/>
<feature type="compositionally biased region" description="Basic and acidic residues" evidence="1">
    <location>
        <begin position="17"/>
        <end position="46"/>
    </location>
</feature>
<dbReference type="OMA" id="CHHHANA"/>